<dbReference type="InterPro" id="IPR039565">
    <property type="entry name" value="BamD-like"/>
</dbReference>
<keyword evidence="3" id="KW-0131">Cell cycle</keyword>
<dbReference type="SUPFAM" id="SSF48452">
    <property type="entry name" value="TPR-like"/>
    <property type="match status" value="1"/>
</dbReference>
<accession>A0ABQ5Q1V6</accession>
<dbReference type="Proteomes" id="UP001165089">
    <property type="component" value="Unassembled WGS sequence"/>
</dbReference>
<name>A0ABQ5Q1V6_9BACT</name>
<evidence type="ECO:0000259" key="2">
    <source>
        <dbReference type="Pfam" id="PF13525"/>
    </source>
</evidence>
<dbReference type="PROSITE" id="PS51257">
    <property type="entry name" value="PROKAR_LIPOPROTEIN"/>
    <property type="match status" value="1"/>
</dbReference>
<dbReference type="Gene3D" id="1.25.40.10">
    <property type="entry name" value="Tetratricopeptide repeat domain"/>
    <property type="match status" value="1"/>
</dbReference>
<dbReference type="GO" id="GO:0051301">
    <property type="term" value="P:cell division"/>
    <property type="evidence" value="ECO:0007669"/>
    <property type="project" value="UniProtKB-KW"/>
</dbReference>
<dbReference type="Pfam" id="PF13525">
    <property type="entry name" value="YfiO"/>
    <property type="match status" value="1"/>
</dbReference>
<feature type="domain" description="Outer membrane lipoprotein BamD-like" evidence="2">
    <location>
        <begin position="122"/>
        <end position="244"/>
    </location>
</feature>
<dbReference type="InterPro" id="IPR011990">
    <property type="entry name" value="TPR-like_helical_dom_sf"/>
</dbReference>
<dbReference type="EMBL" id="BSDD01000001">
    <property type="protein sequence ID" value="GLH68612.1"/>
    <property type="molecule type" value="Genomic_DNA"/>
</dbReference>
<reference evidence="3 4" key="1">
    <citation type="journal article" date="2023" name="Antonie Van Leeuwenhoek">
        <title>Mesoterricola silvestris gen. nov., sp. nov., Mesoterricola sediminis sp. nov., Geothrix oryzae sp. nov., Geothrix edaphica sp. nov., Geothrix rubra sp. nov., and Geothrix limicola sp. nov., six novel members of Acidobacteriota isolated from soils.</title>
        <authorList>
            <person name="Itoh H."/>
            <person name="Sugisawa Y."/>
            <person name="Mise K."/>
            <person name="Xu Z."/>
            <person name="Kuniyasu M."/>
            <person name="Ushijima N."/>
            <person name="Kawano K."/>
            <person name="Kobayashi E."/>
            <person name="Shiratori Y."/>
            <person name="Masuda Y."/>
            <person name="Senoo K."/>
        </authorList>
    </citation>
    <scope>NUCLEOTIDE SEQUENCE [LARGE SCALE GENOMIC DNA]</scope>
    <source>
        <strain evidence="3 4">Red803</strain>
    </source>
</reference>
<dbReference type="RefSeq" id="WP_285722140.1">
    <property type="nucleotide sequence ID" value="NZ_BSDD01000001.1"/>
</dbReference>
<evidence type="ECO:0000256" key="1">
    <source>
        <dbReference type="ARBA" id="ARBA00022729"/>
    </source>
</evidence>
<sequence>MPTLRRLSLPVLALAAALSLGCTSEDQLRRVEQEVGDLKLEVFKLRQQVEDGNKLAATEHKSAEEARDQDRRFQADLQENLRQLKDTTRVLNNRMGDMRRAGGRPIVIETPGETPAAAVQAAEDERAFNAAVLDYNRGNYSLAAEGLKLFLKNYPQSAKRPDALFFLGLCFYNQKMFDQAQSSFERIIKDHAASPQFLPAKLKRGQCLLKQGLKPAAVKAFKELVDGFPDTPEARTAQQELSDLGL</sequence>
<keyword evidence="3" id="KW-0132">Cell division</keyword>
<evidence type="ECO:0000313" key="3">
    <source>
        <dbReference type="EMBL" id="GLH68612.1"/>
    </source>
</evidence>
<keyword evidence="1" id="KW-0732">Signal</keyword>
<evidence type="ECO:0000313" key="4">
    <source>
        <dbReference type="Proteomes" id="UP001165089"/>
    </source>
</evidence>
<comment type="caution">
    <text evidence="3">The sequence shown here is derived from an EMBL/GenBank/DDBJ whole genome shotgun (WGS) entry which is preliminary data.</text>
</comment>
<keyword evidence="4" id="KW-1185">Reference proteome</keyword>
<proteinExistence type="predicted"/>
<organism evidence="3 4">
    <name type="scientific">Geothrix rubra</name>
    <dbReference type="NCBI Taxonomy" id="2927977"/>
    <lineage>
        <taxon>Bacteria</taxon>
        <taxon>Pseudomonadati</taxon>
        <taxon>Acidobacteriota</taxon>
        <taxon>Holophagae</taxon>
        <taxon>Holophagales</taxon>
        <taxon>Holophagaceae</taxon>
        <taxon>Geothrix</taxon>
    </lineage>
</organism>
<protein>
    <submittedName>
        <fullName evidence="3">Cell division protein CpoB</fullName>
    </submittedName>
</protein>
<gene>
    <name evidence="3" type="ORF">GETHPA_01450</name>
</gene>